<gene>
    <name evidence="1" type="ORF">CORC01_04332</name>
</gene>
<dbReference type="EMBL" id="MJBS01000028">
    <property type="protein sequence ID" value="OHF00351.1"/>
    <property type="molecule type" value="Genomic_DNA"/>
</dbReference>
<proteinExistence type="predicted"/>
<evidence type="ECO:0000313" key="2">
    <source>
        <dbReference type="Proteomes" id="UP000176998"/>
    </source>
</evidence>
<protein>
    <submittedName>
        <fullName evidence="1">Uncharacterized protein</fullName>
    </submittedName>
</protein>
<dbReference type="AlphaFoldDB" id="A0A1G4BG46"/>
<keyword evidence="2" id="KW-1185">Reference proteome</keyword>
<accession>A0A1G4BG46</accession>
<reference evidence="1 2" key="1">
    <citation type="submission" date="2016-09" db="EMBL/GenBank/DDBJ databases">
        <authorList>
            <person name="Capua I."/>
            <person name="De Benedictis P."/>
            <person name="Joannis T."/>
            <person name="Lombin L.H."/>
            <person name="Cattoli G."/>
        </authorList>
    </citation>
    <scope>NUCLEOTIDE SEQUENCE [LARGE SCALE GENOMIC DNA]</scope>
    <source>
        <strain evidence="1 2">IMI 309357</strain>
    </source>
</reference>
<dbReference type="GeneID" id="34557490"/>
<organism evidence="1 2">
    <name type="scientific">Colletotrichum orchidophilum</name>
    <dbReference type="NCBI Taxonomy" id="1209926"/>
    <lineage>
        <taxon>Eukaryota</taxon>
        <taxon>Fungi</taxon>
        <taxon>Dikarya</taxon>
        <taxon>Ascomycota</taxon>
        <taxon>Pezizomycotina</taxon>
        <taxon>Sordariomycetes</taxon>
        <taxon>Hypocreomycetidae</taxon>
        <taxon>Glomerellales</taxon>
        <taxon>Glomerellaceae</taxon>
        <taxon>Colletotrichum</taxon>
    </lineage>
</organism>
<dbReference type="Proteomes" id="UP000176998">
    <property type="component" value="Unassembled WGS sequence"/>
</dbReference>
<dbReference type="RefSeq" id="XP_022477495.1">
    <property type="nucleotide sequence ID" value="XM_022615980.1"/>
</dbReference>
<comment type="caution">
    <text evidence="1">The sequence shown here is derived from an EMBL/GenBank/DDBJ whole genome shotgun (WGS) entry which is preliminary data.</text>
</comment>
<evidence type="ECO:0000313" key="1">
    <source>
        <dbReference type="EMBL" id="OHF00351.1"/>
    </source>
</evidence>
<name>A0A1G4BG46_9PEZI</name>
<sequence length="89" mass="9552">MAIGSQTDLSLTEIRFLHRDETCMKKRSGDMHPALHVPSAQQQQQLILTGRGSYHAESLTDAGILDAISRLSSSSSSELSGLDGVARPS</sequence>